<dbReference type="RefSeq" id="WP_134517573.1">
    <property type="nucleotide sequence ID" value="NZ_SOHE01000002.1"/>
</dbReference>
<organism evidence="1 2">
    <name type="scientific">Cryobacterium frigoriphilum</name>
    <dbReference type="NCBI Taxonomy" id="1259150"/>
    <lineage>
        <taxon>Bacteria</taxon>
        <taxon>Bacillati</taxon>
        <taxon>Actinomycetota</taxon>
        <taxon>Actinomycetes</taxon>
        <taxon>Micrococcales</taxon>
        <taxon>Microbacteriaceae</taxon>
        <taxon>Cryobacterium</taxon>
    </lineage>
</organism>
<dbReference type="EMBL" id="SOHE01000002">
    <property type="protein sequence ID" value="TFD56094.1"/>
    <property type="molecule type" value="Genomic_DNA"/>
</dbReference>
<evidence type="ECO:0000313" key="1">
    <source>
        <dbReference type="EMBL" id="TFD56094.1"/>
    </source>
</evidence>
<evidence type="ECO:0008006" key="3">
    <source>
        <dbReference type="Google" id="ProtNLM"/>
    </source>
</evidence>
<accession>A0A4R9ABZ7</accession>
<comment type="caution">
    <text evidence="1">The sequence shown here is derived from an EMBL/GenBank/DDBJ whole genome shotgun (WGS) entry which is preliminary data.</text>
</comment>
<gene>
    <name evidence="1" type="ORF">E3T55_00155</name>
</gene>
<evidence type="ECO:0000313" key="2">
    <source>
        <dbReference type="Proteomes" id="UP000297447"/>
    </source>
</evidence>
<dbReference type="Proteomes" id="UP000297447">
    <property type="component" value="Unassembled WGS sequence"/>
</dbReference>
<protein>
    <recommendedName>
        <fullName evidence="3">AbiEi antitoxin C-terminal domain-containing protein</fullName>
    </recommendedName>
</protein>
<name>A0A4R9ABZ7_9MICO</name>
<proteinExistence type="predicted"/>
<dbReference type="AlphaFoldDB" id="A0A4R9ABZ7"/>
<keyword evidence="2" id="KW-1185">Reference proteome</keyword>
<dbReference type="OrthoDB" id="5517693at2"/>
<sequence>MRPLDTELLTQSLILAADIHGALGTDLRLRRIAQKGELFRVGRGTYCNTTRWNGFTENEQYAARVIGVALARTAPPPLSHESAAALWGLSLFGPWPDEVHFVVERAAGGRSAPGVRRHAIGIDARDITMRGSVLVTSAARTAVDLAAVLDLKSAVAVVDQVLHADRAGHPPLATKDELIDVWQRMLPFRGSVRARAIIDFAVTQSESLLESGSRVNMALSGFPRPELQHHFVVDGADVFTDFFWPQADAVGEADGKGKYTDPALMRGRTPQEVHYAEKQREDGVRRQVRAFTRWDFGTGMSQHRLRARLLMLGLEPGHPWLVK</sequence>
<reference evidence="1 2" key="1">
    <citation type="submission" date="2019-03" db="EMBL/GenBank/DDBJ databases">
        <title>Genomics of glacier-inhabiting Cryobacterium strains.</title>
        <authorList>
            <person name="Liu Q."/>
            <person name="Xin Y.-H."/>
        </authorList>
    </citation>
    <scope>NUCLEOTIDE SEQUENCE [LARGE SCALE GENOMIC DNA]</scope>
    <source>
        <strain evidence="1 2">Hh14</strain>
    </source>
</reference>